<gene>
    <name evidence="1" type="ORF">ALC57_01252</name>
</gene>
<reference evidence="1 2" key="1">
    <citation type="submission" date="2015-09" db="EMBL/GenBank/DDBJ databases">
        <title>Trachymyrmex cornetzi WGS genome.</title>
        <authorList>
            <person name="Nygaard S."/>
            <person name="Hu H."/>
            <person name="Boomsma J."/>
            <person name="Zhang G."/>
        </authorList>
    </citation>
    <scope>NUCLEOTIDE SEQUENCE [LARGE SCALE GENOMIC DNA]</scope>
    <source>
        <strain evidence="1">Tcor2-1</strain>
        <tissue evidence="1">Whole body</tissue>
    </source>
</reference>
<name>A0A151JQ36_9HYME</name>
<dbReference type="EMBL" id="KQ978683">
    <property type="protein sequence ID" value="KYN29312.1"/>
    <property type="molecule type" value="Genomic_DNA"/>
</dbReference>
<sequence length="62" mass="7130">MKQKLCDLKNDTSFKTRPENGIKFFRILNGSTYLCECSFLKLKYIKSDKRSCLNDASLSSSN</sequence>
<evidence type="ECO:0000313" key="1">
    <source>
        <dbReference type="EMBL" id="KYN29312.1"/>
    </source>
</evidence>
<evidence type="ECO:0000313" key="2">
    <source>
        <dbReference type="Proteomes" id="UP000078492"/>
    </source>
</evidence>
<proteinExistence type="predicted"/>
<dbReference type="AlphaFoldDB" id="A0A151JQ36"/>
<organism evidence="1 2">
    <name type="scientific">Trachymyrmex cornetzi</name>
    <dbReference type="NCBI Taxonomy" id="471704"/>
    <lineage>
        <taxon>Eukaryota</taxon>
        <taxon>Metazoa</taxon>
        <taxon>Ecdysozoa</taxon>
        <taxon>Arthropoda</taxon>
        <taxon>Hexapoda</taxon>
        <taxon>Insecta</taxon>
        <taxon>Pterygota</taxon>
        <taxon>Neoptera</taxon>
        <taxon>Endopterygota</taxon>
        <taxon>Hymenoptera</taxon>
        <taxon>Apocrita</taxon>
        <taxon>Aculeata</taxon>
        <taxon>Formicoidea</taxon>
        <taxon>Formicidae</taxon>
        <taxon>Myrmicinae</taxon>
        <taxon>Trachymyrmex</taxon>
    </lineage>
</organism>
<dbReference type="Proteomes" id="UP000078492">
    <property type="component" value="Unassembled WGS sequence"/>
</dbReference>
<keyword evidence="2" id="KW-1185">Reference proteome</keyword>
<accession>A0A151JQ36</accession>
<protein>
    <submittedName>
        <fullName evidence="1">Uncharacterized protein</fullName>
    </submittedName>
</protein>